<dbReference type="Proteomes" id="UP000232062">
    <property type="component" value="Unassembled WGS sequence"/>
</dbReference>
<accession>A0A2M9WD43</accession>
<dbReference type="PANTHER" id="PTHR33570:SF2">
    <property type="entry name" value="CARBOXYMUCONOLACTONE DECARBOXYLASE-LIKE DOMAIN-CONTAINING PROTEIN"/>
    <property type="match status" value="1"/>
</dbReference>
<dbReference type="GO" id="GO:0051920">
    <property type="term" value="F:peroxiredoxin activity"/>
    <property type="evidence" value="ECO:0007669"/>
    <property type="project" value="InterPro"/>
</dbReference>
<sequence length="213" mass="22802">MKITELTSRQQAIAPISAFTAQGDLSKLKAVLELGLDAGLTINDIKEILVQLYAYLGFPRALNGLGTFMALVNERKEQGIEDIVGVEAGPLPADKSRLELGTAVQTYLIGVPVKGPVLDFAPAIDAYLKDHLFGDIFGRDNLGYKDREIATLGALAGLEGVEPQLMSHFNISLNIGLTETQLKEVIAALESSVSPDVAQRATSALDKVLATRK</sequence>
<dbReference type="AlphaFoldDB" id="A0A2M9WD43"/>
<dbReference type="STRING" id="1076549.HA45_22210"/>
<evidence type="ECO:0000313" key="2">
    <source>
        <dbReference type="EMBL" id="PJZ05473.1"/>
    </source>
</evidence>
<dbReference type="PANTHER" id="PTHR33570">
    <property type="entry name" value="4-CARBOXYMUCONOLACTONE DECARBOXYLASE FAMILY PROTEIN"/>
    <property type="match status" value="1"/>
</dbReference>
<protein>
    <submittedName>
        <fullName evidence="2">4-carboxymuconolactone decarboxylase</fullName>
    </submittedName>
</protein>
<feature type="domain" description="Carboxymuconolactone decarboxylase-like" evidence="1">
    <location>
        <begin position="122"/>
        <end position="203"/>
    </location>
</feature>
<evidence type="ECO:0000313" key="3">
    <source>
        <dbReference type="Proteomes" id="UP000232062"/>
    </source>
</evidence>
<keyword evidence="3" id="KW-1185">Reference proteome</keyword>
<dbReference type="Pfam" id="PF02627">
    <property type="entry name" value="CMD"/>
    <property type="match status" value="1"/>
</dbReference>
<proteinExistence type="predicted"/>
<dbReference type="OrthoDB" id="9802489at2"/>
<dbReference type="InterPro" id="IPR029032">
    <property type="entry name" value="AhpD-like"/>
</dbReference>
<organism evidence="2 3">
    <name type="scientific">Pantoea rodasii</name>
    <dbReference type="NCBI Taxonomy" id="1076549"/>
    <lineage>
        <taxon>Bacteria</taxon>
        <taxon>Pseudomonadati</taxon>
        <taxon>Pseudomonadota</taxon>
        <taxon>Gammaproteobacteria</taxon>
        <taxon>Enterobacterales</taxon>
        <taxon>Erwiniaceae</taxon>
        <taxon>Pantoea</taxon>
    </lineage>
</organism>
<dbReference type="InterPro" id="IPR003779">
    <property type="entry name" value="CMD-like"/>
</dbReference>
<dbReference type="EMBL" id="PIQI01000016">
    <property type="protein sequence ID" value="PJZ05473.1"/>
    <property type="molecule type" value="Genomic_DNA"/>
</dbReference>
<dbReference type="RefSeq" id="WP_100701754.1">
    <property type="nucleotide sequence ID" value="NZ_MLFP01000035.1"/>
</dbReference>
<evidence type="ECO:0000259" key="1">
    <source>
        <dbReference type="Pfam" id="PF02627"/>
    </source>
</evidence>
<dbReference type="Gene3D" id="1.20.1290.10">
    <property type="entry name" value="AhpD-like"/>
    <property type="match status" value="1"/>
</dbReference>
<dbReference type="SUPFAM" id="SSF69118">
    <property type="entry name" value="AhpD-like"/>
    <property type="match status" value="1"/>
</dbReference>
<comment type="caution">
    <text evidence="2">The sequence shown here is derived from an EMBL/GenBank/DDBJ whole genome shotgun (WGS) entry which is preliminary data.</text>
</comment>
<gene>
    <name evidence="2" type="ORF">PRCB_11125</name>
</gene>
<reference evidence="2 3" key="1">
    <citation type="submission" date="2017-11" db="EMBL/GenBank/DDBJ databases">
        <title>The genome sequence of Pantoea rodasii DSM 26611.</title>
        <authorList>
            <person name="Gao J."/>
            <person name="Mao X."/>
            <person name="Sun J."/>
        </authorList>
    </citation>
    <scope>NUCLEOTIDE SEQUENCE [LARGE SCALE GENOMIC DNA]</scope>
    <source>
        <strain evidence="2 3">DSM 26611</strain>
    </source>
</reference>
<dbReference type="InterPro" id="IPR052512">
    <property type="entry name" value="4CMD/NDH-1_regulator"/>
</dbReference>
<name>A0A2M9WD43_9GAMM</name>